<evidence type="ECO:0000256" key="9">
    <source>
        <dbReference type="ARBA" id="ARBA00022801"/>
    </source>
</evidence>
<dbReference type="GO" id="GO:0036503">
    <property type="term" value="P:ERAD pathway"/>
    <property type="evidence" value="ECO:0007669"/>
    <property type="project" value="TreeGrafter"/>
</dbReference>
<comment type="similarity">
    <text evidence="2 14">Belongs to the ANKZF1/VMS1 family.</text>
</comment>
<evidence type="ECO:0000313" key="17">
    <source>
        <dbReference type="EMBL" id="KAJ2799565.1"/>
    </source>
</evidence>
<evidence type="ECO:0000256" key="2">
    <source>
        <dbReference type="ARBA" id="ARBA00009262"/>
    </source>
</evidence>
<keyword evidence="6" id="KW-0677">Repeat</keyword>
<dbReference type="AlphaFoldDB" id="A0A9W8LQJ6"/>
<accession>A0A9W8LQJ6</accession>
<dbReference type="GO" id="GO:0005737">
    <property type="term" value="C:cytoplasm"/>
    <property type="evidence" value="ECO:0007669"/>
    <property type="project" value="UniProtKB-SubCell"/>
</dbReference>
<evidence type="ECO:0000256" key="3">
    <source>
        <dbReference type="ARBA" id="ARBA00022490"/>
    </source>
</evidence>
<feature type="compositionally biased region" description="Low complexity" evidence="15">
    <location>
        <begin position="9"/>
        <end position="20"/>
    </location>
</feature>
<proteinExistence type="inferred from homology"/>
<protein>
    <recommendedName>
        <fullName evidence="16">VLRF1 domain-containing protein</fullName>
    </recommendedName>
</protein>
<dbReference type="Pfam" id="PF18826">
    <property type="entry name" value="bVLRF1"/>
    <property type="match status" value="1"/>
</dbReference>
<feature type="region of interest" description="Disordered" evidence="15">
    <location>
        <begin position="1"/>
        <end position="25"/>
    </location>
</feature>
<sequence>GGLQSRQDNAAGHAANSAGAQIRRHNERRLQEEVYQVLEEWRPLIQASTHVFVRVPRTSRRAFFAPVDTKDSVLEWGDPRIRAVPVAMGRPTLTELQRVYREITTVRVEQFDMSQPPEEVAVEQTEALAEIKEDELDGSSSDHTLEPEPRPDLAAFLGQVAQMMADMSQSDEQIVEFLCENLATLLDAFSDPAVGLRYLGAAEGVQAQRTPTLLHLASSLGRKDLVGFLLDNGEDPTITNGHPPQYAGGMTAYEVAKDRATRDAFRIYRFEHEGEPDGVDWQRARVPEPLTREQQQENEAREAERRKKQRQKRTQRVREQKERKQRAHQQKNARQENDEEDELLDKAVAENRKAHEYSLKRNVGGMSDSELRARMLSMACGAWTSSGTPAAATSKKQQRPTSPNTQRAIERELRFQAAERRRLGQQQLRAAGSSAESCTHCGKSLHGVIPFEQFDWKCCSTQCLHAHQEEYGV</sequence>
<dbReference type="InterPro" id="IPR041540">
    <property type="entry name" value="VATC"/>
</dbReference>
<evidence type="ECO:0000256" key="1">
    <source>
        <dbReference type="ARBA" id="ARBA00004496"/>
    </source>
</evidence>
<comment type="domain">
    <text evidence="14">The VLRF1 domain mediates binding to the 60S ribosomal subunit.</text>
</comment>
<dbReference type="Proteomes" id="UP001140094">
    <property type="component" value="Unassembled WGS sequence"/>
</dbReference>
<dbReference type="InterPro" id="IPR002110">
    <property type="entry name" value="Ankyrin_rpt"/>
</dbReference>
<evidence type="ECO:0000256" key="15">
    <source>
        <dbReference type="SAM" id="MobiDB-lite"/>
    </source>
</evidence>
<dbReference type="EMBL" id="JANBUO010001155">
    <property type="protein sequence ID" value="KAJ2799565.1"/>
    <property type="molecule type" value="Genomic_DNA"/>
</dbReference>
<keyword evidence="8" id="KW-0863">Zinc-finger</keyword>
<keyword evidence="10" id="KW-0862">Zinc</keyword>
<dbReference type="Pfam" id="PF18716">
    <property type="entry name" value="VATC"/>
    <property type="match status" value="1"/>
</dbReference>
<feature type="region of interest" description="Disordered" evidence="15">
    <location>
        <begin position="288"/>
        <end position="342"/>
    </location>
</feature>
<evidence type="ECO:0000313" key="18">
    <source>
        <dbReference type="Proteomes" id="UP001140094"/>
    </source>
</evidence>
<dbReference type="PANTHER" id="PTHR16036:SF2">
    <property type="entry name" value="TRNA ENDONUCLEASE ANKZF1"/>
    <property type="match status" value="1"/>
</dbReference>
<keyword evidence="4 14" id="KW-0540">Nuclease</keyword>
<name>A0A9W8LQJ6_9FUNG</name>
<evidence type="ECO:0000256" key="10">
    <source>
        <dbReference type="ARBA" id="ARBA00022833"/>
    </source>
</evidence>
<evidence type="ECO:0000256" key="8">
    <source>
        <dbReference type="ARBA" id="ARBA00022771"/>
    </source>
</evidence>
<dbReference type="OrthoDB" id="429841at2759"/>
<evidence type="ECO:0000259" key="16">
    <source>
        <dbReference type="PROSITE" id="PS52044"/>
    </source>
</evidence>
<organism evidence="17 18">
    <name type="scientific">Coemansia guatemalensis</name>
    <dbReference type="NCBI Taxonomy" id="2761395"/>
    <lineage>
        <taxon>Eukaryota</taxon>
        <taxon>Fungi</taxon>
        <taxon>Fungi incertae sedis</taxon>
        <taxon>Zoopagomycota</taxon>
        <taxon>Kickxellomycotina</taxon>
        <taxon>Kickxellomycetes</taxon>
        <taxon>Kickxellales</taxon>
        <taxon>Kickxellaceae</taxon>
        <taxon>Coemansia</taxon>
    </lineage>
</organism>
<feature type="repeat" description="ANK" evidence="13">
    <location>
        <begin position="209"/>
        <end position="241"/>
    </location>
</feature>
<dbReference type="GO" id="GO:0016787">
    <property type="term" value="F:hydrolase activity"/>
    <property type="evidence" value="ECO:0007669"/>
    <property type="project" value="UniProtKB-KW"/>
</dbReference>
<keyword evidence="7 14" id="KW-0255">Endonuclease</keyword>
<dbReference type="Gene3D" id="1.25.40.20">
    <property type="entry name" value="Ankyrin repeat-containing domain"/>
    <property type="match status" value="1"/>
</dbReference>
<keyword evidence="9 14" id="KW-0378">Hydrolase</keyword>
<feature type="domain" description="VLRF1" evidence="16">
    <location>
        <begin position="1"/>
        <end position="106"/>
    </location>
</feature>
<dbReference type="InterPro" id="IPR047139">
    <property type="entry name" value="ANKZ1/VMS1"/>
</dbReference>
<keyword evidence="12" id="KW-0175">Coiled coil</keyword>
<evidence type="ECO:0000256" key="13">
    <source>
        <dbReference type="PROSITE-ProRule" id="PRU00023"/>
    </source>
</evidence>
<feature type="compositionally biased region" description="Basic residues" evidence="15">
    <location>
        <begin position="306"/>
        <end position="315"/>
    </location>
</feature>
<evidence type="ECO:0000256" key="6">
    <source>
        <dbReference type="ARBA" id="ARBA00022737"/>
    </source>
</evidence>
<feature type="non-terminal residue" evidence="17">
    <location>
        <position position="1"/>
    </location>
</feature>
<keyword evidence="3 14" id="KW-0963">Cytoplasm</keyword>
<evidence type="ECO:0000256" key="4">
    <source>
        <dbReference type="ARBA" id="ARBA00022722"/>
    </source>
</evidence>
<comment type="subcellular location">
    <subcellularLocation>
        <location evidence="1">Cytoplasm</location>
    </subcellularLocation>
</comment>
<evidence type="ECO:0000256" key="11">
    <source>
        <dbReference type="ARBA" id="ARBA00023043"/>
    </source>
</evidence>
<dbReference type="InterPro" id="IPR036770">
    <property type="entry name" value="Ankyrin_rpt-contain_sf"/>
</dbReference>
<dbReference type="PROSITE" id="PS52044">
    <property type="entry name" value="VLRF1"/>
    <property type="match status" value="1"/>
</dbReference>
<feature type="compositionally biased region" description="Basic and acidic residues" evidence="15">
    <location>
        <begin position="288"/>
        <end position="305"/>
    </location>
</feature>
<reference evidence="17" key="1">
    <citation type="submission" date="2022-07" db="EMBL/GenBank/DDBJ databases">
        <title>Phylogenomic reconstructions and comparative analyses of Kickxellomycotina fungi.</title>
        <authorList>
            <person name="Reynolds N.K."/>
            <person name="Stajich J.E."/>
            <person name="Barry K."/>
            <person name="Grigoriev I.V."/>
            <person name="Crous P."/>
            <person name="Smith M.E."/>
        </authorList>
    </citation>
    <scope>NUCLEOTIDE SEQUENCE</scope>
    <source>
        <strain evidence="17">NRRL 1565</strain>
    </source>
</reference>
<evidence type="ECO:0000256" key="7">
    <source>
        <dbReference type="ARBA" id="ARBA00022759"/>
    </source>
</evidence>
<gene>
    <name evidence="17" type="ORF">H4R20_004388</name>
</gene>
<comment type="caution">
    <text evidence="17">The sequence shown here is derived from an EMBL/GenBank/DDBJ whole genome shotgun (WGS) entry which is preliminary data.</text>
</comment>
<dbReference type="PROSITE" id="PS50088">
    <property type="entry name" value="ANK_REPEAT"/>
    <property type="match status" value="1"/>
</dbReference>
<dbReference type="InterPro" id="IPR041175">
    <property type="entry name" value="VLRF1/Vms1"/>
</dbReference>
<feature type="active site" evidence="14">
    <location>
        <position position="4"/>
    </location>
</feature>
<keyword evidence="18" id="KW-1185">Reference proteome</keyword>
<dbReference type="GO" id="GO:0004519">
    <property type="term" value="F:endonuclease activity"/>
    <property type="evidence" value="ECO:0007669"/>
    <property type="project" value="UniProtKB-KW"/>
</dbReference>
<feature type="region of interest" description="Disordered" evidence="15">
    <location>
        <begin position="384"/>
        <end position="408"/>
    </location>
</feature>
<keyword evidence="5" id="KW-0479">Metal-binding</keyword>
<evidence type="ECO:0000256" key="14">
    <source>
        <dbReference type="PROSITE-ProRule" id="PRU01389"/>
    </source>
</evidence>
<dbReference type="PANTHER" id="PTHR16036">
    <property type="entry name" value="ANKYRIN REPEAT AND ZINC FINGER DOMAIN-CONTAINING PROTEIN 1"/>
    <property type="match status" value="1"/>
</dbReference>
<dbReference type="SUPFAM" id="SSF48403">
    <property type="entry name" value="Ankyrin repeat"/>
    <property type="match status" value="1"/>
</dbReference>
<evidence type="ECO:0000256" key="12">
    <source>
        <dbReference type="ARBA" id="ARBA00023054"/>
    </source>
</evidence>
<keyword evidence="11 13" id="KW-0040">ANK repeat</keyword>
<evidence type="ECO:0000256" key="5">
    <source>
        <dbReference type="ARBA" id="ARBA00022723"/>
    </source>
</evidence>
<dbReference type="GO" id="GO:0008270">
    <property type="term" value="F:zinc ion binding"/>
    <property type="evidence" value="ECO:0007669"/>
    <property type="project" value="UniProtKB-KW"/>
</dbReference>